<evidence type="ECO:0000259" key="11">
    <source>
        <dbReference type="Pfam" id="PF04963"/>
    </source>
</evidence>
<evidence type="ECO:0000256" key="3">
    <source>
        <dbReference type="ARBA" id="ARBA00022679"/>
    </source>
</evidence>
<feature type="domain" description="RNA polymerase sigma factor 54 core-binding" evidence="11">
    <location>
        <begin position="78"/>
        <end position="254"/>
    </location>
</feature>
<evidence type="ECO:0000259" key="10">
    <source>
        <dbReference type="Pfam" id="PF04552"/>
    </source>
</evidence>
<sequence length="422" mass="48589">MALSAHLRLKNSLKLSPNIEQSVNLLKSNEIEIELLINDFLSKNPYLQLDDSEKFNLNYSASVIENNEENISENNIYGFSLKDYLLNNLFDLGLDYEDEVLARLIIDYIDDNGYLKEDYDFFITELALDSDTANKKIKNLILKLNTISSPGIGARNLKECLIFQLDQFIRNQVALDSKKIIENHLADLANKNFKKIAKNINLPPDHIIKCNEFIVSLNPKPGLAYLSSDTSQFITPDIIIKNNGSKFDISLKNNYDSLKLFNLKKDEVDDKDLYNQAKWFIKNLNYRKINIIRVVNCIFSHHKEFLNKNILKSSLNIKTIAKELEIHESTVSRIVNNKFIETPHGIFELKYFFVNEVNNTSNKAILDKIKAIIRHEDKAKPLSDSQILLTLGKENITISRRTVAKYREQLEILSASKRKKGT</sequence>
<dbReference type="Pfam" id="PF04552">
    <property type="entry name" value="Sigma54_DBD"/>
    <property type="match status" value="1"/>
</dbReference>
<dbReference type="InterPro" id="IPR007046">
    <property type="entry name" value="RNA_pol_sigma_54_core-bd"/>
</dbReference>
<dbReference type="PROSITE" id="PS50044">
    <property type="entry name" value="SIGMA54_3"/>
    <property type="match status" value="1"/>
</dbReference>
<dbReference type="Gene3D" id="1.10.10.1330">
    <property type="entry name" value="RNA polymerase sigma-54 factor, core-binding domain"/>
    <property type="match status" value="1"/>
</dbReference>
<dbReference type="GO" id="GO:0000428">
    <property type="term" value="C:DNA-directed RNA polymerase complex"/>
    <property type="evidence" value="ECO:0007669"/>
    <property type="project" value="UniProtKB-KW"/>
</dbReference>
<comment type="function">
    <text evidence="9">Sigma factors are initiation factors that promote the attachment of RNA polymerase to specific initiation sites and are then released.</text>
</comment>
<organism evidence="12 13">
    <name type="scientific">Methylophilales bacterium MBRS-H7</name>
    <dbReference type="NCBI Taxonomy" id="1623450"/>
    <lineage>
        <taxon>Bacteria</taxon>
        <taxon>Pseudomonadati</taxon>
        <taxon>Pseudomonadota</taxon>
        <taxon>Betaproteobacteria</taxon>
        <taxon>Nitrosomonadales</taxon>
        <taxon>OM43 clade</taxon>
    </lineage>
</organism>
<dbReference type="GO" id="GO:0003677">
    <property type="term" value="F:DNA binding"/>
    <property type="evidence" value="ECO:0007669"/>
    <property type="project" value="UniProtKB-KW"/>
</dbReference>
<evidence type="ECO:0000313" key="12">
    <source>
        <dbReference type="EMBL" id="AKO65685.1"/>
    </source>
</evidence>
<gene>
    <name evidence="12" type="ORF">VI33_02810</name>
</gene>
<dbReference type="AlphaFoldDB" id="A0A0H4J0T4"/>
<keyword evidence="7 9" id="KW-0238">DNA-binding</keyword>
<dbReference type="GO" id="GO:0001216">
    <property type="term" value="F:DNA-binding transcription activator activity"/>
    <property type="evidence" value="ECO:0007669"/>
    <property type="project" value="InterPro"/>
</dbReference>
<evidence type="ECO:0000256" key="1">
    <source>
        <dbReference type="ARBA" id="ARBA00008798"/>
    </source>
</evidence>
<dbReference type="Pfam" id="PF00309">
    <property type="entry name" value="Sigma54_AID"/>
    <property type="match status" value="1"/>
</dbReference>
<evidence type="ECO:0000256" key="2">
    <source>
        <dbReference type="ARBA" id="ARBA00022478"/>
    </source>
</evidence>
<dbReference type="OrthoDB" id="9814402at2"/>
<dbReference type="PANTHER" id="PTHR32248">
    <property type="entry name" value="RNA POLYMERASE SIGMA-54 FACTOR"/>
    <property type="match status" value="1"/>
</dbReference>
<keyword evidence="5 9" id="KW-0805">Transcription regulation</keyword>
<evidence type="ECO:0000256" key="4">
    <source>
        <dbReference type="ARBA" id="ARBA00022695"/>
    </source>
</evidence>
<dbReference type="PATRIC" id="fig|1623450.3.peg.557"/>
<dbReference type="PANTHER" id="PTHR32248:SF4">
    <property type="entry name" value="RNA POLYMERASE SIGMA-54 FACTOR"/>
    <property type="match status" value="1"/>
</dbReference>
<keyword evidence="6 9" id="KW-0731">Sigma factor</keyword>
<dbReference type="Gene3D" id="1.10.10.60">
    <property type="entry name" value="Homeodomain-like"/>
    <property type="match status" value="1"/>
</dbReference>
<reference evidence="12 13" key="1">
    <citation type="submission" date="2015-03" db="EMBL/GenBank/DDBJ databases">
        <title>Comparative analysis of the OM43 clade including a novel species from Red Sea uncovers genomic and metabolic diversity among marine methylotrophs.</title>
        <authorList>
            <person name="Jimenez-Infante F."/>
            <person name="Ngugi D.K."/>
            <person name="Vinu M."/>
            <person name="Alam I."/>
            <person name="Kamau A."/>
            <person name="Blom J."/>
            <person name="Bajic V.B."/>
            <person name="Stingl U."/>
        </authorList>
    </citation>
    <scope>NUCLEOTIDE SEQUENCE [LARGE SCALE GENOMIC DNA]</scope>
    <source>
        <strain evidence="12 13">MBRSH7</strain>
    </source>
</reference>
<dbReference type="PIRSF" id="PIRSF000774">
    <property type="entry name" value="RpoN"/>
    <property type="match status" value="1"/>
</dbReference>
<protein>
    <recommendedName>
        <fullName evidence="9">RNA polymerase sigma-54 factor</fullName>
    </recommendedName>
</protein>
<evidence type="ECO:0000256" key="6">
    <source>
        <dbReference type="ARBA" id="ARBA00023082"/>
    </source>
</evidence>
<dbReference type="GO" id="GO:0016779">
    <property type="term" value="F:nucleotidyltransferase activity"/>
    <property type="evidence" value="ECO:0007669"/>
    <property type="project" value="UniProtKB-KW"/>
</dbReference>
<keyword evidence="4 9" id="KW-0548">Nucleotidyltransferase</keyword>
<feature type="domain" description="RNA polymerase sigma factor 54 DNA-binding" evidence="10">
    <location>
        <begin position="272"/>
        <end position="420"/>
    </location>
</feature>
<keyword evidence="8 9" id="KW-0804">Transcription</keyword>
<name>A0A0H4J0T4_9PROT</name>
<dbReference type="InterPro" id="IPR038709">
    <property type="entry name" value="RpoN_core-bd_sf"/>
</dbReference>
<evidence type="ECO:0000256" key="5">
    <source>
        <dbReference type="ARBA" id="ARBA00023015"/>
    </source>
</evidence>
<dbReference type="GO" id="GO:0006352">
    <property type="term" value="P:DNA-templated transcription initiation"/>
    <property type="evidence" value="ECO:0007669"/>
    <property type="project" value="InterPro"/>
</dbReference>
<keyword evidence="13" id="KW-1185">Reference proteome</keyword>
<dbReference type="InterPro" id="IPR007634">
    <property type="entry name" value="RNA_pol_sigma_54_DNA-bd"/>
</dbReference>
<dbReference type="Proteomes" id="UP000066549">
    <property type="component" value="Chromosome"/>
</dbReference>
<keyword evidence="3 9" id="KW-0808">Transferase</keyword>
<dbReference type="PROSITE" id="PS00718">
    <property type="entry name" value="SIGMA54_2"/>
    <property type="match status" value="1"/>
</dbReference>
<proteinExistence type="inferred from homology"/>
<dbReference type="EMBL" id="CP011002">
    <property type="protein sequence ID" value="AKO65685.1"/>
    <property type="molecule type" value="Genomic_DNA"/>
</dbReference>
<keyword evidence="2 9" id="KW-0240">DNA-directed RNA polymerase</keyword>
<comment type="similarity">
    <text evidence="1 9">Belongs to the sigma-54 factor family.</text>
</comment>
<dbReference type="GO" id="GO:0016987">
    <property type="term" value="F:sigma factor activity"/>
    <property type="evidence" value="ECO:0007669"/>
    <property type="project" value="UniProtKB-KW"/>
</dbReference>
<dbReference type="PRINTS" id="PR00045">
    <property type="entry name" value="SIGMA54FCT"/>
</dbReference>
<evidence type="ECO:0000256" key="9">
    <source>
        <dbReference type="PIRNR" id="PIRNR000774"/>
    </source>
</evidence>
<evidence type="ECO:0000256" key="7">
    <source>
        <dbReference type="ARBA" id="ARBA00023125"/>
    </source>
</evidence>
<dbReference type="Pfam" id="PF04963">
    <property type="entry name" value="Sigma54_CBD"/>
    <property type="match status" value="1"/>
</dbReference>
<evidence type="ECO:0000313" key="13">
    <source>
        <dbReference type="Proteomes" id="UP000066549"/>
    </source>
</evidence>
<dbReference type="NCBIfam" id="TIGR02395">
    <property type="entry name" value="rpoN_sigma"/>
    <property type="match status" value="1"/>
</dbReference>
<accession>A0A0H4J0T4</accession>
<dbReference type="InterPro" id="IPR000394">
    <property type="entry name" value="RNA_pol_sigma_54"/>
</dbReference>
<evidence type="ECO:0000256" key="8">
    <source>
        <dbReference type="ARBA" id="ARBA00023163"/>
    </source>
</evidence>